<dbReference type="SUPFAM" id="SSF63712">
    <property type="entry name" value="Nicotinic receptor ligand binding domain-like"/>
    <property type="match status" value="1"/>
</dbReference>
<reference evidence="5" key="1">
    <citation type="submission" date="2012-12" db="EMBL/GenBank/DDBJ databases">
        <authorList>
            <person name="Hellsten U."/>
            <person name="Grimwood J."/>
            <person name="Chapman J.A."/>
            <person name="Shapiro H."/>
            <person name="Aerts A."/>
            <person name="Otillar R.P."/>
            <person name="Terry A.Y."/>
            <person name="Boore J.L."/>
            <person name="Simakov O."/>
            <person name="Marletaz F."/>
            <person name="Cho S.-J."/>
            <person name="Edsinger-Gonzales E."/>
            <person name="Havlak P."/>
            <person name="Kuo D.-H."/>
            <person name="Larsson T."/>
            <person name="Lv J."/>
            <person name="Arendt D."/>
            <person name="Savage R."/>
            <person name="Osoegawa K."/>
            <person name="de Jong P."/>
            <person name="Lindberg D.R."/>
            <person name="Seaver E.C."/>
            <person name="Weisblat D.A."/>
            <person name="Putnam N.H."/>
            <person name="Grigoriev I.V."/>
            <person name="Rokhsar D.S."/>
        </authorList>
    </citation>
    <scope>NUCLEOTIDE SEQUENCE</scope>
    <source>
        <strain evidence="5">I ESC-2004</strain>
    </source>
</reference>
<dbReference type="GO" id="GO:0004888">
    <property type="term" value="F:transmembrane signaling receptor activity"/>
    <property type="evidence" value="ECO:0007669"/>
    <property type="project" value="InterPro"/>
</dbReference>
<dbReference type="GO" id="GO:0016020">
    <property type="term" value="C:membrane"/>
    <property type="evidence" value="ECO:0007669"/>
    <property type="project" value="InterPro"/>
</dbReference>
<dbReference type="HOGENOM" id="CLU_1129996_0_0_1"/>
<organism evidence="3">
    <name type="scientific">Capitella teleta</name>
    <name type="common">Polychaete worm</name>
    <dbReference type="NCBI Taxonomy" id="283909"/>
    <lineage>
        <taxon>Eukaryota</taxon>
        <taxon>Metazoa</taxon>
        <taxon>Spiralia</taxon>
        <taxon>Lophotrochozoa</taxon>
        <taxon>Annelida</taxon>
        <taxon>Polychaeta</taxon>
        <taxon>Sedentaria</taxon>
        <taxon>Scolecida</taxon>
        <taxon>Capitellidae</taxon>
        <taxon>Capitella</taxon>
    </lineage>
</organism>
<dbReference type="EMBL" id="AMQN01010063">
    <property type="status" value="NOT_ANNOTATED_CDS"/>
    <property type="molecule type" value="Genomic_DNA"/>
</dbReference>
<dbReference type="InterPro" id="IPR006201">
    <property type="entry name" value="Neur_channel"/>
</dbReference>
<protein>
    <recommendedName>
        <fullName evidence="2">Neurotransmitter-gated ion-channel ligand-binding domain-containing protein</fullName>
    </recommendedName>
</protein>
<dbReference type="AlphaFoldDB" id="R7U6S8"/>
<dbReference type="Proteomes" id="UP000014760">
    <property type="component" value="Unassembled WGS sequence"/>
</dbReference>
<dbReference type="InterPro" id="IPR036734">
    <property type="entry name" value="Neur_chan_lig-bd_sf"/>
</dbReference>
<feature type="signal peptide" evidence="1">
    <location>
        <begin position="1"/>
        <end position="20"/>
    </location>
</feature>
<accession>R7U6S8</accession>
<evidence type="ECO:0000313" key="5">
    <source>
        <dbReference type="Proteomes" id="UP000014760"/>
    </source>
</evidence>
<dbReference type="Gene3D" id="2.70.170.10">
    <property type="entry name" value="Neurotransmitter-gated ion-channel ligand-binding domain"/>
    <property type="match status" value="1"/>
</dbReference>
<feature type="domain" description="Neurotransmitter-gated ion-channel ligand-binding" evidence="2">
    <location>
        <begin position="39"/>
        <end position="215"/>
    </location>
</feature>
<evidence type="ECO:0000313" key="3">
    <source>
        <dbReference type="EMBL" id="ELT99361.1"/>
    </source>
</evidence>
<dbReference type="InterPro" id="IPR006202">
    <property type="entry name" value="Neur_chan_lig-bd"/>
</dbReference>
<dbReference type="EnsemblMetazoa" id="CapteT227249">
    <property type="protein sequence ID" value="CapteP227249"/>
    <property type="gene ID" value="CapteG227249"/>
</dbReference>
<gene>
    <name evidence="3" type="ORF">CAPTEDRAFT_227249</name>
</gene>
<keyword evidence="5" id="KW-1185">Reference proteome</keyword>
<dbReference type="Pfam" id="PF02931">
    <property type="entry name" value="Neur_chan_LBD"/>
    <property type="match status" value="1"/>
</dbReference>
<reference evidence="4" key="3">
    <citation type="submission" date="2015-06" db="UniProtKB">
        <authorList>
            <consortium name="EnsemblMetazoa"/>
        </authorList>
    </citation>
    <scope>IDENTIFICATION</scope>
</reference>
<dbReference type="EMBL" id="KB306940">
    <property type="protein sequence ID" value="ELT99361.1"/>
    <property type="molecule type" value="Genomic_DNA"/>
</dbReference>
<keyword evidence="1" id="KW-0732">Signal</keyword>
<feature type="chain" id="PRO_5008787743" description="Neurotransmitter-gated ion-channel ligand-binding domain-containing protein" evidence="1">
    <location>
        <begin position="21"/>
        <end position="246"/>
    </location>
</feature>
<reference evidence="3 5" key="2">
    <citation type="journal article" date="2013" name="Nature">
        <title>Insights into bilaterian evolution from three spiralian genomes.</title>
        <authorList>
            <person name="Simakov O."/>
            <person name="Marletaz F."/>
            <person name="Cho S.J."/>
            <person name="Edsinger-Gonzales E."/>
            <person name="Havlak P."/>
            <person name="Hellsten U."/>
            <person name="Kuo D.H."/>
            <person name="Larsson T."/>
            <person name="Lv J."/>
            <person name="Arendt D."/>
            <person name="Savage R."/>
            <person name="Osoegawa K."/>
            <person name="de Jong P."/>
            <person name="Grimwood J."/>
            <person name="Chapman J.A."/>
            <person name="Shapiro H."/>
            <person name="Aerts A."/>
            <person name="Otillar R.P."/>
            <person name="Terry A.Y."/>
            <person name="Boore J.L."/>
            <person name="Grigoriev I.V."/>
            <person name="Lindberg D.R."/>
            <person name="Seaver E.C."/>
            <person name="Weisblat D.A."/>
            <person name="Putnam N.H."/>
            <person name="Rokhsar D.S."/>
        </authorList>
    </citation>
    <scope>NUCLEOTIDE SEQUENCE</scope>
    <source>
        <strain evidence="3 5">I ESC-2004</strain>
    </source>
</reference>
<dbReference type="PANTHER" id="PTHR18945">
    <property type="entry name" value="NEUROTRANSMITTER GATED ION CHANNEL"/>
    <property type="match status" value="1"/>
</dbReference>
<name>R7U6S8_CAPTE</name>
<evidence type="ECO:0000259" key="2">
    <source>
        <dbReference type="Pfam" id="PF02931"/>
    </source>
</evidence>
<proteinExistence type="predicted"/>
<dbReference type="OMA" id="QATEHES"/>
<dbReference type="GO" id="GO:0005230">
    <property type="term" value="F:extracellular ligand-gated monoatomic ion channel activity"/>
    <property type="evidence" value="ECO:0007669"/>
    <property type="project" value="InterPro"/>
</dbReference>
<evidence type="ECO:0000313" key="4">
    <source>
        <dbReference type="EnsemblMetazoa" id="CapteP227249"/>
    </source>
</evidence>
<evidence type="ECO:0000256" key="1">
    <source>
        <dbReference type="SAM" id="SignalP"/>
    </source>
</evidence>
<dbReference type="STRING" id="283909.R7U6S8"/>
<sequence length="246" mass="28576">MRRFYFTLLVILAAHLGVDSRKNRRNLDVNPTEKSDVQQSMRNKLLHSYSRDDPPLPERATEVRIGFFIQDILPNVERKSLEVNFFFRQLWHDPRLAFDEEELGDESIRLSHSGSIWRPDTFFKNNRYVRSKETPSPEFLLSINATGHVWYVQSLNGEFTCPTLGEDTEDGVHHCAIYVESFGYKTDRMSLDWLSSPVDVDVDLIMSKFVLKNIKKRNCTNRQSGSFACLKILLTLQPRDQRGTTS</sequence>